<organism evidence="7 8">
    <name type="scientific">Verrucosispora sioxanthis</name>
    <dbReference type="NCBI Taxonomy" id="2499994"/>
    <lineage>
        <taxon>Bacteria</taxon>
        <taxon>Bacillati</taxon>
        <taxon>Actinomycetota</taxon>
        <taxon>Actinomycetes</taxon>
        <taxon>Micromonosporales</taxon>
        <taxon>Micromonosporaceae</taxon>
        <taxon>Micromonospora</taxon>
    </lineage>
</organism>
<evidence type="ECO:0000256" key="4">
    <source>
        <dbReference type="PROSITE-ProRule" id="PRU00169"/>
    </source>
</evidence>
<evidence type="ECO:0000256" key="2">
    <source>
        <dbReference type="ARBA" id="ARBA00023125"/>
    </source>
</evidence>
<dbReference type="AlphaFoldDB" id="A0A6M1L3H1"/>
<protein>
    <submittedName>
        <fullName evidence="7">Response regulator transcription factor</fullName>
    </submittedName>
</protein>
<dbReference type="GO" id="GO:0003677">
    <property type="term" value="F:DNA binding"/>
    <property type="evidence" value="ECO:0007669"/>
    <property type="project" value="UniProtKB-KW"/>
</dbReference>
<evidence type="ECO:0000313" key="7">
    <source>
        <dbReference type="EMBL" id="NGM12460.1"/>
    </source>
</evidence>
<dbReference type="GO" id="GO:0000160">
    <property type="term" value="P:phosphorelay signal transduction system"/>
    <property type="evidence" value="ECO:0007669"/>
    <property type="project" value="InterPro"/>
</dbReference>
<keyword evidence="1" id="KW-0805">Transcription regulation</keyword>
<comment type="caution">
    <text evidence="7">The sequence shown here is derived from an EMBL/GenBank/DDBJ whole genome shotgun (WGS) entry which is preliminary data.</text>
</comment>
<evidence type="ECO:0000313" key="8">
    <source>
        <dbReference type="Proteomes" id="UP000478148"/>
    </source>
</evidence>
<proteinExistence type="predicted"/>
<dbReference type="SMART" id="SM00421">
    <property type="entry name" value="HTH_LUXR"/>
    <property type="match status" value="1"/>
</dbReference>
<name>A0A6M1L3H1_9ACTN</name>
<dbReference type="PRINTS" id="PR00038">
    <property type="entry name" value="HTHLUXR"/>
</dbReference>
<dbReference type="InterPro" id="IPR000792">
    <property type="entry name" value="Tscrpt_reg_LuxR_C"/>
</dbReference>
<dbReference type="PANTHER" id="PTHR44688:SF16">
    <property type="entry name" value="DNA-BINDING TRANSCRIPTIONAL ACTIVATOR DEVR_DOSR"/>
    <property type="match status" value="1"/>
</dbReference>
<comment type="caution">
    <text evidence="4">Lacks conserved residue(s) required for the propagation of feature annotation.</text>
</comment>
<gene>
    <name evidence="7" type="ORF">ENC19_07220</name>
</gene>
<dbReference type="PROSITE" id="PS50043">
    <property type="entry name" value="HTH_LUXR_2"/>
    <property type="match status" value="1"/>
</dbReference>
<keyword evidence="2" id="KW-0238">DNA-binding</keyword>
<feature type="domain" description="Response regulatory" evidence="6">
    <location>
        <begin position="16"/>
        <end position="129"/>
    </location>
</feature>
<evidence type="ECO:0000256" key="3">
    <source>
        <dbReference type="ARBA" id="ARBA00023163"/>
    </source>
</evidence>
<keyword evidence="8" id="KW-1185">Reference proteome</keyword>
<dbReference type="InterPro" id="IPR001789">
    <property type="entry name" value="Sig_transdc_resp-reg_receiver"/>
</dbReference>
<reference evidence="7 8" key="1">
    <citation type="submission" date="2020-02" db="EMBL/GenBank/DDBJ databases">
        <title>Draft Genome Sequence of Verrucosispora sp. Strain CWR15, Isolated from Gulf of Mexico Sponge.</title>
        <authorList>
            <person name="Kennedy S.J."/>
            <person name="Cella E."/>
            <person name="Azarian T."/>
            <person name="Baker B.J."/>
            <person name="Shaw L.N."/>
        </authorList>
    </citation>
    <scope>NUCLEOTIDE SEQUENCE [LARGE SCALE GENOMIC DNA]</scope>
    <source>
        <strain evidence="7 8">CWR15</strain>
    </source>
</reference>
<dbReference type="CDD" id="cd06170">
    <property type="entry name" value="LuxR_C_like"/>
    <property type="match status" value="1"/>
</dbReference>
<accession>A0A6M1L3H1</accession>
<evidence type="ECO:0000256" key="1">
    <source>
        <dbReference type="ARBA" id="ARBA00023015"/>
    </source>
</evidence>
<dbReference type="SUPFAM" id="SSF46894">
    <property type="entry name" value="C-terminal effector domain of the bipartite response regulators"/>
    <property type="match status" value="1"/>
</dbReference>
<dbReference type="RefSeq" id="WP_164446336.1">
    <property type="nucleotide sequence ID" value="NZ_SAIY01000002.1"/>
</dbReference>
<dbReference type="Gene3D" id="3.40.50.2300">
    <property type="match status" value="1"/>
</dbReference>
<dbReference type="GO" id="GO:0006355">
    <property type="term" value="P:regulation of DNA-templated transcription"/>
    <property type="evidence" value="ECO:0007669"/>
    <property type="project" value="InterPro"/>
</dbReference>
<dbReference type="EMBL" id="SAIY01000002">
    <property type="protein sequence ID" value="NGM12460.1"/>
    <property type="molecule type" value="Genomic_DNA"/>
</dbReference>
<feature type="domain" description="HTH luxR-type" evidence="5">
    <location>
        <begin position="153"/>
        <end position="218"/>
    </location>
</feature>
<dbReference type="InterPro" id="IPR016032">
    <property type="entry name" value="Sig_transdc_resp-reg_C-effctor"/>
</dbReference>
<evidence type="ECO:0000259" key="5">
    <source>
        <dbReference type="PROSITE" id="PS50043"/>
    </source>
</evidence>
<evidence type="ECO:0000259" key="6">
    <source>
        <dbReference type="PROSITE" id="PS50110"/>
    </source>
</evidence>
<dbReference type="Proteomes" id="UP000478148">
    <property type="component" value="Unassembled WGS sequence"/>
</dbReference>
<dbReference type="PROSITE" id="PS50110">
    <property type="entry name" value="RESPONSE_REGULATORY"/>
    <property type="match status" value="1"/>
</dbReference>
<dbReference type="PANTHER" id="PTHR44688">
    <property type="entry name" value="DNA-BINDING TRANSCRIPTIONAL ACTIVATOR DEVR_DOSR"/>
    <property type="match status" value="1"/>
</dbReference>
<dbReference type="Pfam" id="PF00196">
    <property type="entry name" value="GerE"/>
    <property type="match status" value="1"/>
</dbReference>
<sequence length="224" mass="24218">MAQAKRRSSTSPIGLRVLVTLGPEVLRKGLEALLGELHMVTGVRTAPTVNEAMVLLRRYRPDLLILVVEDDVPVDQLVLAARSAGIPTLAVLNRAGDALRDRAVPLAADGFILAGELDRRSLNNALAELWRGEMPMPLALGRVALSVLREDQCPADTPVLTPREAETLKLLARGLSNRQIAGTMGITEHGAKRHVCHILAKLNCTNRTEAVTAAYQLGLLPARR</sequence>
<keyword evidence="3" id="KW-0804">Transcription</keyword>